<dbReference type="Proteomes" id="UP000659124">
    <property type="component" value="Unassembled WGS sequence"/>
</dbReference>
<dbReference type="PANTHER" id="PTHR46796:SF13">
    <property type="entry name" value="HTH-TYPE TRANSCRIPTIONAL ACTIVATOR RHAS"/>
    <property type="match status" value="1"/>
</dbReference>
<evidence type="ECO:0000313" key="6">
    <source>
        <dbReference type="Proteomes" id="UP000659124"/>
    </source>
</evidence>
<dbReference type="InterPro" id="IPR050204">
    <property type="entry name" value="AraC_XylS_family_regulators"/>
</dbReference>
<proteinExistence type="predicted"/>
<keyword evidence="1" id="KW-0805">Transcription regulation</keyword>
<dbReference type="InterPro" id="IPR046532">
    <property type="entry name" value="DUF6597"/>
</dbReference>
<gene>
    <name evidence="5" type="ORF">ICL07_15675</name>
</gene>
<evidence type="ECO:0000259" key="4">
    <source>
        <dbReference type="PROSITE" id="PS01124"/>
    </source>
</evidence>
<evidence type="ECO:0000256" key="3">
    <source>
        <dbReference type="ARBA" id="ARBA00023163"/>
    </source>
</evidence>
<dbReference type="EMBL" id="JACVFC010000002">
    <property type="protein sequence ID" value="MBC9931825.1"/>
    <property type="molecule type" value="Genomic_DNA"/>
</dbReference>
<accession>A0ABR7TQB8</accession>
<organism evidence="5 6">
    <name type="scientific">Chitinophaga qingshengii</name>
    <dbReference type="NCBI Taxonomy" id="1569794"/>
    <lineage>
        <taxon>Bacteria</taxon>
        <taxon>Pseudomonadati</taxon>
        <taxon>Bacteroidota</taxon>
        <taxon>Chitinophagia</taxon>
        <taxon>Chitinophagales</taxon>
        <taxon>Chitinophagaceae</taxon>
        <taxon>Chitinophaga</taxon>
    </lineage>
</organism>
<dbReference type="SUPFAM" id="SSF46689">
    <property type="entry name" value="Homeodomain-like"/>
    <property type="match status" value="1"/>
</dbReference>
<dbReference type="RefSeq" id="WP_188088973.1">
    <property type="nucleotide sequence ID" value="NZ_JACVFC010000002.1"/>
</dbReference>
<keyword evidence="6" id="KW-1185">Reference proteome</keyword>
<keyword evidence="3" id="KW-0804">Transcription</keyword>
<dbReference type="Gene3D" id="1.10.10.60">
    <property type="entry name" value="Homeodomain-like"/>
    <property type="match status" value="1"/>
</dbReference>
<keyword evidence="2" id="KW-0238">DNA-binding</keyword>
<dbReference type="InterPro" id="IPR018060">
    <property type="entry name" value="HTH_AraC"/>
</dbReference>
<reference evidence="5 6" key="1">
    <citation type="submission" date="2020-09" db="EMBL/GenBank/DDBJ databases">
        <title>Genome sequences of type strains of Chitinophaga qingshengii and Chitinophaga varians.</title>
        <authorList>
            <person name="Kittiwongwattana C."/>
        </authorList>
    </citation>
    <scope>NUCLEOTIDE SEQUENCE [LARGE SCALE GENOMIC DNA]</scope>
    <source>
        <strain evidence="5 6">JCM 30026</strain>
    </source>
</reference>
<evidence type="ECO:0000256" key="2">
    <source>
        <dbReference type="ARBA" id="ARBA00023125"/>
    </source>
</evidence>
<name>A0ABR7TQB8_9BACT</name>
<feature type="domain" description="HTH araC/xylS-type" evidence="4">
    <location>
        <begin position="157"/>
        <end position="256"/>
    </location>
</feature>
<dbReference type="SMART" id="SM00342">
    <property type="entry name" value="HTH_ARAC"/>
    <property type="match status" value="1"/>
</dbReference>
<comment type="caution">
    <text evidence="5">The sequence shown here is derived from an EMBL/GenBank/DDBJ whole genome shotgun (WGS) entry which is preliminary data.</text>
</comment>
<protein>
    <submittedName>
        <fullName evidence="5">AraC family transcriptional regulator</fullName>
    </submittedName>
</protein>
<dbReference type="Pfam" id="PF12833">
    <property type="entry name" value="HTH_18"/>
    <property type="match status" value="1"/>
</dbReference>
<evidence type="ECO:0000256" key="1">
    <source>
        <dbReference type="ARBA" id="ARBA00023015"/>
    </source>
</evidence>
<dbReference type="PANTHER" id="PTHR46796">
    <property type="entry name" value="HTH-TYPE TRANSCRIPTIONAL ACTIVATOR RHAS-RELATED"/>
    <property type="match status" value="1"/>
</dbReference>
<dbReference type="InterPro" id="IPR009057">
    <property type="entry name" value="Homeodomain-like_sf"/>
</dbReference>
<dbReference type="Pfam" id="PF20240">
    <property type="entry name" value="DUF6597"/>
    <property type="match status" value="1"/>
</dbReference>
<sequence length="267" mass="29908">MYLRMQVPPSIDLSGFIRHYLFLDIAGNHSRKLRLFSDGSSGIVLNPYPSLFLDSLPLPTAFCYGQITAYKEICCEGHTRLIIIVFHPHGLNRLLNVPASELNDKIISLSDLFAGVGLALESAVSAADSLSVKVERIEFYLRKILSTHCFMGDPLVDTALNLIHQHRGVLTIRQLTGGIGCHTRQLERKFKTAIGLSPKHFCNIVRTLSFVKSLQNAASKPNLTHGAYDSGYYDQAHLIREFRKITGLTPSQYFRHSEPLAVNFLRL</sequence>
<dbReference type="PROSITE" id="PS01124">
    <property type="entry name" value="HTH_ARAC_FAMILY_2"/>
    <property type="match status" value="1"/>
</dbReference>
<evidence type="ECO:0000313" key="5">
    <source>
        <dbReference type="EMBL" id="MBC9931825.1"/>
    </source>
</evidence>